<dbReference type="Proteomes" id="UP001596540">
    <property type="component" value="Unassembled WGS sequence"/>
</dbReference>
<evidence type="ECO:0000313" key="4">
    <source>
        <dbReference type="Proteomes" id="UP001596540"/>
    </source>
</evidence>
<feature type="transmembrane region" description="Helical" evidence="2">
    <location>
        <begin position="108"/>
        <end position="128"/>
    </location>
</feature>
<keyword evidence="2" id="KW-1133">Transmembrane helix</keyword>
<reference evidence="4" key="1">
    <citation type="journal article" date="2019" name="Int. J. Syst. Evol. Microbiol.">
        <title>The Global Catalogue of Microorganisms (GCM) 10K type strain sequencing project: providing services to taxonomists for standard genome sequencing and annotation.</title>
        <authorList>
            <consortium name="The Broad Institute Genomics Platform"/>
            <consortium name="The Broad Institute Genome Sequencing Center for Infectious Disease"/>
            <person name="Wu L."/>
            <person name="Ma J."/>
        </authorList>
    </citation>
    <scope>NUCLEOTIDE SEQUENCE [LARGE SCALE GENOMIC DNA]</scope>
    <source>
        <strain evidence="4">CGMCC 4.7382</strain>
    </source>
</reference>
<feature type="transmembrane region" description="Helical" evidence="2">
    <location>
        <begin position="74"/>
        <end position="96"/>
    </location>
</feature>
<dbReference type="RefSeq" id="WP_379870422.1">
    <property type="nucleotide sequence ID" value="NZ_JBHTBH010000003.1"/>
</dbReference>
<sequence length="272" mass="28911">MDLGRGLANAWSSIVSFGPKLLAFLVILIIGWIIAKIIGRLVAKGLAKAGLDRALERGGAGEYMRRSRFTASDLCGRVIYYVGVLIVLQLSFSVFGPNNPITRMLDRVVAWIPKAVVALVIIVVAALIAKAVRDLIAAALGGLTYGRFLANVTGVFILALGVIAALNQIEVATTVTQPVLIAVLATLAGILIVGVGGGLVRPMQQRWSNWLDAAERESVRVRDSGYRRGRADAMGAPAAAGEREEAPPRTARPAGPEAPHDVAQERERPPQP</sequence>
<dbReference type="Gene3D" id="1.10.287.1260">
    <property type="match status" value="1"/>
</dbReference>
<keyword evidence="2" id="KW-0812">Transmembrane</keyword>
<feature type="transmembrane region" description="Helical" evidence="2">
    <location>
        <begin position="148"/>
        <end position="167"/>
    </location>
</feature>
<organism evidence="3 4">
    <name type="scientific">Marinactinospora rubrisoli</name>
    <dbReference type="NCBI Taxonomy" id="2715399"/>
    <lineage>
        <taxon>Bacteria</taxon>
        <taxon>Bacillati</taxon>
        <taxon>Actinomycetota</taxon>
        <taxon>Actinomycetes</taxon>
        <taxon>Streptosporangiales</taxon>
        <taxon>Nocardiopsidaceae</taxon>
        <taxon>Marinactinospora</taxon>
    </lineage>
</organism>
<dbReference type="EMBL" id="JBHTBH010000003">
    <property type="protein sequence ID" value="MFC7327670.1"/>
    <property type="molecule type" value="Genomic_DNA"/>
</dbReference>
<evidence type="ECO:0000256" key="1">
    <source>
        <dbReference type="SAM" id="MobiDB-lite"/>
    </source>
</evidence>
<evidence type="ECO:0000313" key="3">
    <source>
        <dbReference type="EMBL" id="MFC7327670.1"/>
    </source>
</evidence>
<accession>A0ABW2KEG2</accession>
<feature type="transmembrane region" description="Helical" evidence="2">
    <location>
        <begin position="21"/>
        <end position="43"/>
    </location>
</feature>
<protein>
    <submittedName>
        <fullName evidence="3">Uncharacterized protein</fullName>
    </submittedName>
</protein>
<keyword evidence="2" id="KW-0472">Membrane</keyword>
<dbReference type="Pfam" id="PF05552">
    <property type="entry name" value="MS_channel_1st_1"/>
    <property type="match status" value="2"/>
</dbReference>
<keyword evidence="4" id="KW-1185">Reference proteome</keyword>
<proteinExistence type="predicted"/>
<comment type="caution">
    <text evidence="3">The sequence shown here is derived from an EMBL/GenBank/DDBJ whole genome shotgun (WGS) entry which is preliminary data.</text>
</comment>
<feature type="compositionally biased region" description="Basic and acidic residues" evidence="1">
    <location>
        <begin position="258"/>
        <end position="272"/>
    </location>
</feature>
<feature type="compositionally biased region" description="Low complexity" evidence="1">
    <location>
        <begin position="248"/>
        <end position="257"/>
    </location>
</feature>
<gene>
    <name evidence="3" type="ORF">ACFQRF_07925</name>
</gene>
<name>A0ABW2KEG2_9ACTN</name>
<evidence type="ECO:0000256" key="2">
    <source>
        <dbReference type="SAM" id="Phobius"/>
    </source>
</evidence>
<feature type="region of interest" description="Disordered" evidence="1">
    <location>
        <begin position="225"/>
        <end position="272"/>
    </location>
</feature>
<dbReference type="InterPro" id="IPR008910">
    <property type="entry name" value="MSC_TM_helix"/>
</dbReference>
<feature type="transmembrane region" description="Helical" evidence="2">
    <location>
        <begin position="179"/>
        <end position="200"/>
    </location>
</feature>